<dbReference type="EMBL" id="GECU01030388">
    <property type="protein sequence ID" value="JAS77318.1"/>
    <property type="molecule type" value="Transcribed_RNA"/>
</dbReference>
<keyword evidence="1" id="KW-0677">Repeat</keyword>
<dbReference type="SUPFAM" id="SSF48371">
    <property type="entry name" value="ARM repeat"/>
    <property type="match status" value="1"/>
</dbReference>
<dbReference type="PANTHER" id="PTHR10648">
    <property type="entry name" value="SERINE/THREONINE-PROTEIN PHOSPHATASE PP2A 65 KDA REGULATORY SUBUNIT"/>
    <property type="match status" value="1"/>
</dbReference>
<dbReference type="InterPro" id="IPR051023">
    <property type="entry name" value="PP2A_Regulatory_Subunit_A"/>
</dbReference>
<evidence type="ECO:0008006" key="5">
    <source>
        <dbReference type="Google" id="ProtNLM"/>
    </source>
</evidence>
<accession>A0A1B6HRL3</accession>
<dbReference type="GO" id="GO:0005634">
    <property type="term" value="C:nucleus"/>
    <property type="evidence" value="ECO:0007669"/>
    <property type="project" value="TreeGrafter"/>
</dbReference>
<dbReference type="Gene3D" id="1.25.10.10">
    <property type="entry name" value="Leucine-rich Repeat Variant"/>
    <property type="match status" value="2"/>
</dbReference>
<dbReference type="PANTHER" id="PTHR10648:SF4">
    <property type="entry name" value="PROTEIN PHOSPHATASE 2 (FORMERLY 2A), REGULATORY SUBUNIT A, BETA ISOFORM-RELATED"/>
    <property type="match status" value="1"/>
</dbReference>
<dbReference type="InterPro" id="IPR011989">
    <property type="entry name" value="ARM-like"/>
</dbReference>
<gene>
    <name evidence="4" type="ORF">g.45343</name>
    <name evidence="3" type="ORF">g.45344</name>
</gene>
<evidence type="ECO:0000256" key="1">
    <source>
        <dbReference type="ARBA" id="ARBA00022737"/>
    </source>
</evidence>
<evidence type="ECO:0000256" key="2">
    <source>
        <dbReference type="PROSITE-ProRule" id="PRU00103"/>
    </source>
</evidence>
<protein>
    <recommendedName>
        <fullName evidence="5">TOG domain-containing protein</fullName>
    </recommendedName>
</protein>
<proteinExistence type="predicted"/>
<evidence type="ECO:0000313" key="4">
    <source>
        <dbReference type="EMBL" id="JAT02564.1"/>
    </source>
</evidence>
<dbReference type="GO" id="GO:0000159">
    <property type="term" value="C:protein phosphatase type 2A complex"/>
    <property type="evidence" value="ECO:0007669"/>
    <property type="project" value="TreeGrafter"/>
</dbReference>
<dbReference type="PROSITE" id="PS50077">
    <property type="entry name" value="HEAT_REPEAT"/>
    <property type="match status" value="1"/>
</dbReference>
<sequence>MSEQILNILCSSKKIERDGGVVHLHKMLSSNDPEERICLETRIIQMLTDSDDTPWETKQGCLLGSKEIIQRVDLNNERESEFISKITAISRKLLTDIEVRVRLESGEVFGALCQKIGPTVYEEEKDFVLNLILVNLERQVCVDDSSRIEQIESEKLFEKLVGNGQRRNSADAAQIFHDTAGWKNLETSLKCLQAMVLGCGTSFQPYVNQELLNLLFRTTMHTNRFVRETGFYVFSALVKCGNTEKGKELDTMCDTNPIFVFGHEFSQHLALGLADNWSQVRLAASDATRHFLLALPSSQARETFYPQLLPQMCLNRYYIAEGVRIYSQETWRQVMGSHGRSMVQRYIAPTVTYYTTATQSDNHAVREAACACIAELASKIDQSAVRPFVQVLLDTLLTCFQDDSWPVRDAACLACGHFILCFSEESTHSLEALYPLFFANLGDPISSVRQGAAASLGNVVRAYGHPALQIVLEQAKTYLGAVKDQLAETDKYTQDSCEGQARFGVIKRQRDNDMELHTDQQMYSCGSLAPKMGRGGGCSNHKFNRPSQPWEKADGCVYLLGELSSIPEASKEVLKLLPLLANACQYQHYPQHVVLLETVCKQLPSLAKHLGVRAFKAYLDLFLDPVFRSIESENALTSSAASQCLNQLSSLIGPNILRARVNSYNPRYLDRLDANIFIAPF</sequence>
<dbReference type="EMBL" id="GECU01005143">
    <property type="protein sequence ID" value="JAT02564.1"/>
    <property type="molecule type" value="Transcribed_RNA"/>
</dbReference>
<reference evidence="3" key="1">
    <citation type="submission" date="2015-11" db="EMBL/GenBank/DDBJ databases">
        <title>De novo transcriptome assembly of four potential Pierce s Disease insect vectors from Arizona vineyards.</title>
        <authorList>
            <person name="Tassone E.E."/>
        </authorList>
    </citation>
    <scope>NUCLEOTIDE SEQUENCE</scope>
</reference>
<organism evidence="3">
    <name type="scientific">Homalodisca liturata</name>
    <dbReference type="NCBI Taxonomy" id="320908"/>
    <lineage>
        <taxon>Eukaryota</taxon>
        <taxon>Metazoa</taxon>
        <taxon>Ecdysozoa</taxon>
        <taxon>Arthropoda</taxon>
        <taxon>Hexapoda</taxon>
        <taxon>Insecta</taxon>
        <taxon>Pterygota</taxon>
        <taxon>Neoptera</taxon>
        <taxon>Paraneoptera</taxon>
        <taxon>Hemiptera</taxon>
        <taxon>Auchenorrhyncha</taxon>
        <taxon>Membracoidea</taxon>
        <taxon>Cicadellidae</taxon>
        <taxon>Cicadellinae</taxon>
        <taxon>Proconiini</taxon>
        <taxon>Homalodisca</taxon>
    </lineage>
</organism>
<name>A0A1B6HRL3_9HEMI</name>
<dbReference type="InterPro" id="IPR016024">
    <property type="entry name" value="ARM-type_fold"/>
</dbReference>
<dbReference type="InterPro" id="IPR021133">
    <property type="entry name" value="HEAT_type_2"/>
</dbReference>
<dbReference type="GO" id="GO:0005829">
    <property type="term" value="C:cytosol"/>
    <property type="evidence" value="ECO:0007669"/>
    <property type="project" value="TreeGrafter"/>
</dbReference>
<evidence type="ECO:0000313" key="3">
    <source>
        <dbReference type="EMBL" id="JAS77318.1"/>
    </source>
</evidence>
<feature type="repeat" description="HEAT" evidence="2">
    <location>
        <begin position="433"/>
        <end position="469"/>
    </location>
</feature>
<dbReference type="Pfam" id="PF13513">
    <property type="entry name" value="HEAT_EZ"/>
    <property type="match status" value="1"/>
</dbReference>
<dbReference type="GO" id="GO:0019888">
    <property type="term" value="F:protein phosphatase regulator activity"/>
    <property type="evidence" value="ECO:0007669"/>
    <property type="project" value="TreeGrafter"/>
</dbReference>
<dbReference type="AlphaFoldDB" id="A0A1B6HRL3"/>